<protein>
    <recommendedName>
        <fullName evidence="5">Peptidase S9 prolyl oligopeptidase catalytic domain-containing protein</fullName>
    </recommendedName>
</protein>
<feature type="signal peptide" evidence="2">
    <location>
        <begin position="1"/>
        <end position="26"/>
    </location>
</feature>
<name>A0ABX2AW88_9BACT</name>
<comment type="caution">
    <text evidence="3">The sequence shown here is derived from an EMBL/GenBank/DDBJ whole genome shotgun (WGS) entry which is preliminary data.</text>
</comment>
<proteinExistence type="predicted"/>
<dbReference type="PANTHER" id="PTHR43037:SF1">
    <property type="entry name" value="BLL1128 PROTEIN"/>
    <property type="match status" value="1"/>
</dbReference>
<dbReference type="Proteomes" id="UP001193734">
    <property type="component" value="Unassembled WGS sequence"/>
</dbReference>
<keyword evidence="4" id="KW-1185">Reference proteome</keyword>
<organism evidence="3 4">
    <name type="scientific">Xylanibacter rodentium</name>
    <dbReference type="NCBI Taxonomy" id="2736289"/>
    <lineage>
        <taxon>Bacteria</taxon>
        <taxon>Pseudomonadati</taxon>
        <taxon>Bacteroidota</taxon>
        <taxon>Bacteroidia</taxon>
        <taxon>Bacteroidales</taxon>
        <taxon>Prevotellaceae</taxon>
        <taxon>Xylanibacter</taxon>
    </lineage>
</organism>
<evidence type="ECO:0000313" key="4">
    <source>
        <dbReference type="Proteomes" id="UP001193734"/>
    </source>
</evidence>
<dbReference type="InterPro" id="IPR050955">
    <property type="entry name" value="Plant_Biomass_Hydrol_Est"/>
</dbReference>
<reference evidence="3 4" key="1">
    <citation type="submission" date="2020-05" db="EMBL/GenBank/DDBJ databases">
        <title>Distinct polysaccharide utilization as determinants for interspecies competition between intestinal Prevotella spp.</title>
        <authorList>
            <person name="Galvez E.J.C."/>
            <person name="Iljazovic A."/>
            <person name="Strowig T."/>
        </authorList>
    </citation>
    <scope>NUCLEOTIDE SEQUENCE [LARGE SCALE GENOMIC DNA]</scope>
    <source>
        <strain evidence="3 4">PROD</strain>
    </source>
</reference>
<dbReference type="GeneID" id="82158028"/>
<dbReference type="InterPro" id="IPR029058">
    <property type="entry name" value="AB_hydrolase_fold"/>
</dbReference>
<evidence type="ECO:0000313" key="3">
    <source>
        <dbReference type="EMBL" id="NPE14580.1"/>
    </source>
</evidence>
<dbReference type="PANTHER" id="PTHR43037">
    <property type="entry name" value="UNNAMED PRODUCT-RELATED"/>
    <property type="match status" value="1"/>
</dbReference>
<evidence type="ECO:0000256" key="2">
    <source>
        <dbReference type="SAM" id="SignalP"/>
    </source>
</evidence>
<dbReference type="EMBL" id="JABKKE010000015">
    <property type="protein sequence ID" value="NPE14580.1"/>
    <property type="molecule type" value="Genomic_DNA"/>
</dbReference>
<accession>A0ABX2AW88</accession>
<evidence type="ECO:0000256" key="1">
    <source>
        <dbReference type="ARBA" id="ARBA00022729"/>
    </source>
</evidence>
<sequence>MTARNQHQHKCISATFGLMLLLLFHACDKPPVTAVYYAGDSEITEICLEDWNVAGPFTMQNDSVVMRDFAASHSFSLPVEKPDTAIKLWHKGPYHPRYGQLDLREVFGIGVTDTTRILERTVTYLSCTIKADRAKDLFLYVNTSMRCKEYVNGDSLTPVNVKEMKIYPVHLKAGDNTLLVRAQGARKKYWYEATLYDSTSMAGLYAEEHTGNIVNPVISNDSIVLTDDHQAVTNNDIKLFFSDVYGNKTSETVLRKGIVKYCVPGLKADRAYICSMVIGGDTVRQPVMTYAIEDVEARFTAMRDSLSTGHPRADEIDQLLYRVWKLGTVTGKMREDRWYPFKMPWLAYQLEHVFAHIDGTYGNDANEYNFKYLTYRSELDGCPQRYIFVTPNNVDRGRKYPLVVVMRPCSEKRYHLFFSPQISHQFVVNDMQAVADRYDCFVIMPEARMMLNEDLTPFAEAEMRLAIADAREHYNIDPDRIYLHANCSGGYRALRMATQNPDLFAAIALYAPVYRRNDEDNVYKACAPETMLGNLRATPLLIYGDPADTHSPFSVYADLVEDCDKYHIPYRLTLRRNSGQGYHGYHRLIVGRDACDFFKDKTKAHRTHVKYRFPVNDTTVADFYSRPFIYVYNAADTSAVYRQLVADVRKEYESYLYSILPIDRDTVTCRMPLVPDTRVTRRMLAEKNVLLIGENFGCHNVRAFAKEVINAKPHVKEDEVVLTATRNPYNSDGMALLYTSGRGPHFKHIINYPWRHGFRRTMTKDNDKI</sequence>
<evidence type="ECO:0008006" key="5">
    <source>
        <dbReference type="Google" id="ProtNLM"/>
    </source>
</evidence>
<feature type="chain" id="PRO_5047308444" description="Peptidase S9 prolyl oligopeptidase catalytic domain-containing protein" evidence="2">
    <location>
        <begin position="27"/>
        <end position="769"/>
    </location>
</feature>
<gene>
    <name evidence="3" type="ORF">HPS55_09665</name>
</gene>
<dbReference type="RefSeq" id="WP_172174239.1">
    <property type="nucleotide sequence ID" value="NZ_CASGIA010000041.1"/>
</dbReference>
<dbReference type="Gene3D" id="3.40.50.1820">
    <property type="entry name" value="alpha/beta hydrolase"/>
    <property type="match status" value="1"/>
</dbReference>
<dbReference type="SUPFAM" id="SSF53474">
    <property type="entry name" value="alpha/beta-Hydrolases"/>
    <property type="match status" value="1"/>
</dbReference>
<keyword evidence="1 2" id="KW-0732">Signal</keyword>